<dbReference type="EC" id="5.6.2.1" evidence="3"/>
<evidence type="ECO:0000256" key="3">
    <source>
        <dbReference type="ARBA" id="ARBA00012891"/>
    </source>
</evidence>
<feature type="region of interest" description="Disordered" evidence="11">
    <location>
        <begin position="787"/>
        <end position="806"/>
    </location>
</feature>
<evidence type="ECO:0000256" key="11">
    <source>
        <dbReference type="SAM" id="MobiDB-lite"/>
    </source>
</evidence>
<dbReference type="GO" id="GO:0006281">
    <property type="term" value="P:DNA repair"/>
    <property type="evidence" value="ECO:0007669"/>
    <property type="project" value="TreeGrafter"/>
</dbReference>
<keyword evidence="6 14" id="KW-0413">Isomerase</keyword>
<feature type="domain" description="Toprim" evidence="12">
    <location>
        <begin position="67"/>
        <end position="198"/>
    </location>
</feature>
<dbReference type="InterPro" id="IPR003602">
    <property type="entry name" value="Topo_IA_DNA-bd_dom"/>
</dbReference>
<dbReference type="SMART" id="SM00437">
    <property type="entry name" value="TOP1Ac"/>
    <property type="match status" value="1"/>
</dbReference>
<dbReference type="PANTHER" id="PTHR11390:SF21">
    <property type="entry name" value="DNA TOPOISOMERASE 3-ALPHA"/>
    <property type="match status" value="1"/>
</dbReference>
<reference evidence="14 15" key="1">
    <citation type="journal article" date="2018" name="Elife">
        <title>Discovery and characterization of a prevalent human gut bacterial enzyme sufficient for the inactivation of a family of plant toxins.</title>
        <authorList>
            <person name="Koppel N."/>
            <person name="Bisanz J.E."/>
            <person name="Pandelia M.E."/>
            <person name="Turnbaugh P.J."/>
            <person name="Balskus E.P."/>
        </authorList>
    </citation>
    <scope>NUCLEOTIDE SEQUENCE [LARGE SCALE GENOMIC DNA]</scope>
    <source>
        <strain evidence="14 15">FAA1-1-60AUCSF</strain>
    </source>
</reference>
<evidence type="ECO:0000256" key="6">
    <source>
        <dbReference type="ARBA" id="ARBA00023235"/>
    </source>
</evidence>
<comment type="similarity">
    <text evidence="2">Belongs to the type IA topoisomerase family.</text>
</comment>
<dbReference type="GO" id="GO:0003677">
    <property type="term" value="F:DNA binding"/>
    <property type="evidence" value="ECO:0007669"/>
    <property type="project" value="UniProtKB-KW"/>
</dbReference>
<dbReference type="InterPro" id="IPR000380">
    <property type="entry name" value="Topo_IA"/>
</dbReference>
<dbReference type="SMART" id="SM00436">
    <property type="entry name" value="TOP1Bc"/>
    <property type="match status" value="1"/>
</dbReference>
<dbReference type="CDD" id="cd03362">
    <property type="entry name" value="TOPRIM_TopoIA_TopoIII"/>
    <property type="match status" value="1"/>
</dbReference>
<proteinExistence type="inferred from homology"/>
<dbReference type="PROSITE" id="PS50880">
    <property type="entry name" value="TOPRIM"/>
    <property type="match status" value="1"/>
</dbReference>
<dbReference type="InterPro" id="IPR013825">
    <property type="entry name" value="Topo_IA_cen_sub2"/>
</dbReference>
<dbReference type="GO" id="GO:0006265">
    <property type="term" value="P:DNA topological change"/>
    <property type="evidence" value="ECO:0007669"/>
    <property type="project" value="InterPro"/>
</dbReference>
<protein>
    <recommendedName>
        <fullName evidence="3">DNA topoisomerase</fullName>
        <ecNumber evidence="3">5.6.2.1</ecNumber>
    </recommendedName>
    <alternativeName>
        <fullName evidence="10">Omega-protein</fullName>
    </alternativeName>
    <alternativeName>
        <fullName evidence="9">Relaxing enzyme</fullName>
    </alternativeName>
    <alternativeName>
        <fullName evidence="7">Swivelase</fullName>
    </alternativeName>
    <alternativeName>
        <fullName evidence="8">Untwisting enzyme</fullName>
    </alternativeName>
</protein>
<evidence type="ECO:0000313" key="14">
    <source>
        <dbReference type="EMBL" id="RDB87186.1"/>
    </source>
</evidence>
<dbReference type="GO" id="GO:0003917">
    <property type="term" value="F:DNA topoisomerase type I (single strand cut, ATP-independent) activity"/>
    <property type="evidence" value="ECO:0007669"/>
    <property type="project" value="UniProtKB-EC"/>
</dbReference>
<dbReference type="Gene3D" id="1.10.460.10">
    <property type="entry name" value="Topoisomerase I, domain 2"/>
    <property type="match status" value="1"/>
</dbReference>
<dbReference type="Gene3D" id="2.70.20.10">
    <property type="entry name" value="Topoisomerase I, domain 3"/>
    <property type="match status" value="1"/>
</dbReference>
<dbReference type="Pfam" id="PF01751">
    <property type="entry name" value="Toprim"/>
    <property type="match status" value="1"/>
</dbReference>
<dbReference type="InterPro" id="IPR023405">
    <property type="entry name" value="Topo_IA_core_domain"/>
</dbReference>
<dbReference type="InterPro" id="IPR006171">
    <property type="entry name" value="TOPRIM_dom"/>
</dbReference>
<dbReference type="InterPro" id="IPR013824">
    <property type="entry name" value="Topo_IA_cen_sub1"/>
</dbReference>
<dbReference type="GO" id="GO:0043597">
    <property type="term" value="C:cytoplasmic replication fork"/>
    <property type="evidence" value="ECO:0007669"/>
    <property type="project" value="TreeGrafter"/>
</dbReference>
<dbReference type="InterPro" id="IPR003601">
    <property type="entry name" value="Topo_IA_2"/>
</dbReference>
<dbReference type="PRINTS" id="PR00417">
    <property type="entry name" value="PRTPISMRASEI"/>
</dbReference>
<evidence type="ECO:0000259" key="13">
    <source>
        <dbReference type="PROSITE" id="PS52039"/>
    </source>
</evidence>
<evidence type="ECO:0000256" key="9">
    <source>
        <dbReference type="ARBA" id="ARBA00032235"/>
    </source>
</evidence>
<dbReference type="GO" id="GO:0006310">
    <property type="term" value="P:DNA recombination"/>
    <property type="evidence" value="ECO:0007669"/>
    <property type="project" value="TreeGrafter"/>
</dbReference>
<dbReference type="SUPFAM" id="SSF56712">
    <property type="entry name" value="Prokaryotic type I DNA topoisomerase"/>
    <property type="match status" value="1"/>
</dbReference>
<dbReference type="InterPro" id="IPR013497">
    <property type="entry name" value="Topo_IA_cen"/>
</dbReference>
<evidence type="ECO:0000256" key="7">
    <source>
        <dbReference type="ARBA" id="ARBA00030003"/>
    </source>
</evidence>
<evidence type="ECO:0000256" key="2">
    <source>
        <dbReference type="ARBA" id="ARBA00009446"/>
    </source>
</evidence>
<accession>A0A369NBB5</accession>
<comment type="catalytic activity">
    <reaction evidence="1">
        <text>ATP-independent breakage of single-stranded DNA, followed by passage and rejoining.</text>
        <dbReference type="EC" id="5.6.2.1"/>
    </reaction>
</comment>
<dbReference type="PROSITE" id="PS52039">
    <property type="entry name" value="TOPO_IA_2"/>
    <property type="match status" value="1"/>
</dbReference>
<keyword evidence="5" id="KW-0238">DNA-binding</keyword>
<dbReference type="PANTHER" id="PTHR11390">
    <property type="entry name" value="PROKARYOTIC DNA TOPOISOMERASE"/>
    <property type="match status" value="1"/>
</dbReference>
<dbReference type="Gene3D" id="1.10.290.10">
    <property type="entry name" value="Topoisomerase I, domain 4"/>
    <property type="match status" value="1"/>
</dbReference>
<dbReference type="InterPro" id="IPR034144">
    <property type="entry name" value="TOPRIM_TopoIII"/>
</dbReference>
<gene>
    <name evidence="14" type="ORF">C1871_04935</name>
</gene>
<evidence type="ECO:0000259" key="12">
    <source>
        <dbReference type="PROSITE" id="PS50880"/>
    </source>
</evidence>
<dbReference type="SMART" id="SM00493">
    <property type="entry name" value="TOPRIM"/>
    <property type="match status" value="1"/>
</dbReference>
<keyword evidence="4" id="KW-0799">Topoisomerase</keyword>
<name>A0A369NBB5_EGGLN</name>
<dbReference type="Pfam" id="PF01131">
    <property type="entry name" value="Topoisom_bac"/>
    <property type="match status" value="1"/>
</dbReference>
<dbReference type="InterPro" id="IPR013826">
    <property type="entry name" value="Topo_IA_cen_sub3"/>
</dbReference>
<dbReference type="AlphaFoldDB" id="A0A369NBB5"/>
<evidence type="ECO:0000256" key="1">
    <source>
        <dbReference type="ARBA" id="ARBA00000213"/>
    </source>
</evidence>
<organism evidence="14 15">
    <name type="scientific">Eggerthella lenta</name>
    <name type="common">Eubacterium lentum</name>
    <dbReference type="NCBI Taxonomy" id="84112"/>
    <lineage>
        <taxon>Bacteria</taxon>
        <taxon>Bacillati</taxon>
        <taxon>Actinomycetota</taxon>
        <taxon>Coriobacteriia</taxon>
        <taxon>Eggerthellales</taxon>
        <taxon>Eggerthellaceae</taxon>
        <taxon>Eggerthella</taxon>
    </lineage>
</organism>
<evidence type="ECO:0000256" key="8">
    <source>
        <dbReference type="ARBA" id="ARBA00031985"/>
    </source>
</evidence>
<dbReference type="Proteomes" id="UP000253857">
    <property type="component" value="Unassembled WGS sequence"/>
</dbReference>
<evidence type="ECO:0000256" key="10">
    <source>
        <dbReference type="ARBA" id="ARBA00032877"/>
    </source>
</evidence>
<dbReference type="CDD" id="cd00186">
    <property type="entry name" value="TOP1Ac"/>
    <property type="match status" value="1"/>
</dbReference>
<sequence length="806" mass="87628">MARVRRGEGGRRRCRFRAVLPRPCDAQRRRHGHVHRLDALEPEDLPRRGRHGRRLGLLLRVGGSGMPTLIIAEKPSVARGIADAVGAHERRDGYIEGGGYLISWCRGHIIDLDFPQNYPQWSGHWSMSQLPMIPERWRWSVTAPEQYKVLKGLLDRADVELVVNACDADREGEGIFRRVWTHSGCKKPVRRFWSTSLVPEQVRTDLAHAKPLSDYDGLADAAEGRAKADWLVGLNASRALSCLYDGSRLSAGRVQTPTLALVVERTRAIRDFKSVPFFQVECSVGRTERVRLVGEKLNTRQEAERRARAAVGSQCAISKVERRQERCRAPKLYDLTGLQRDASTRAGLTAEETLNALQTLYEKKLATYPRTESHYIGESDIPETARVLSAIAVPGIVGEAAAAGFDASRSDVARVADDSKVHGHGAILPTALLGAKEMAKLDGAERSVAILVCCRLMAATMDPATKLKTKVEGEINGDAYTASGSTVTDASWIAVDEACRAALAGGGKAAEDEDDEAQDIPADIEQGDSFTVADGDVRVKDGKTTPPKPYTDATLLSAMEHAGRSIEDRELKAAIEDDSMHSGGLGTPATRARMIEKLIEAKYIRRRGKTLSATERGETLIDIVCDSLKTPELTAKWELSLSHVERGEGSLSDFLSGIEGYTAAVVSDLERGFDPAQAAAVSGREELCRCPACGAPIVLSRSGRQWQCSSSKWAGKEEGWRLLQGCGVKLNIVQNGRKLTKSQAKSILSGKTVHLTGLSKKDGSGTFDTDAKLGAAPYTGFVEFCRSEKPGGSAGRTGSRRRGGKR</sequence>
<comment type="caution">
    <text evidence="14">The sequence shown here is derived from an EMBL/GenBank/DDBJ whole genome shotgun (WGS) entry which is preliminary data.</text>
</comment>
<dbReference type="Gene3D" id="3.40.50.140">
    <property type="match status" value="1"/>
</dbReference>
<evidence type="ECO:0000313" key="15">
    <source>
        <dbReference type="Proteomes" id="UP000253857"/>
    </source>
</evidence>
<evidence type="ECO:0000256" key="5">
    <source>
        <dbReference type="ARBA" id="ARBA00023125"/>
    </source>
</evidence>
<dbReference type="EMBL" id="PPTY01000005">
    <property type="protein sequence ID" value="RDB87186.1"/>
    <property type="molecule type" value="Genomic_DNA"/>
</dbReference>
<evidence type="ECO:0000256" key="4">
    <source>
        <dbReference type="ARBA" id="ARBA00023029"/>
    </source>
</evidence>
<feature type="domain" description="Topo IA-type catalytic" evidence="13">
    <location>
        <begin position="215"/>
        <end position="666"/>
    </location>
</feature>